<proteinExistence type="predicted"/>
<dbReference type="InterPro" id="IPR026983">
    <property type="entry name" value="DHC"/>
</dbReference>
<reference evidence="2 3" key="1">
    <citation type="submission" date="2024-05" db="EMBL/GenBank/DDBJ databases">
        <title>Genome sequencing and assembly of Indian major carp, Cirrhinus mrigala (Hamilton, 1822).</title>
        <authorList>
            <person name="Mohindra V."/>
            <person name="Chowdhury L.M."/>
            <person name="Lal K."/>
            <person name="Jena J.K."/>
        </authorList>
    </citation>
    <scope>NUCLEOTIDE SEQUENCE [LARGE SCALE GENOMIC DNA]</scope>
    <source>
        <strain evidence="2">CM1030</strain>
        <tissue evidence="2">Blood</tissue>
    </source>
</reference>
<feature type="non-terminal residue" evidence="2">
    <location>
        <position position="1"/>
    </location>
</feature>
<keyword evidence="3" id="KW-1185">Reference proteome</keyword>
<dbReference type="Pfam" id="PF17852">
    <property type="entry name" value="Dynein_AAA_lid"/>
    <property type="match status" value="1"/>
</dbReference>
<dbReference type="PANTHER" id="PTHR45703">
    <property type="entry name" value="DYNEIN HEAVY CHAIN"/>
    <property type="match status" value="1"/>
</dbReference>
<dbReference type="Gene3D" id="1.10.472.130">
    <property type="match status" value="1"/>
</dbReference>
<evidence type="ECO:0000313" key="3">
    <source>
        <dbReference type="Proteomes" id="UP001529510"/>
    </source>
</evidence>
<name>A0ABD0Q1H0_CIRMR</name>
<evidence type="ECO:0000313" key="2">
    <source>
        <dbReference type="EMBL" id="KAL0180139.1"/>
    </source>
</evidence>
<feature type="domain" description="Dynein heavy chain AAA 5 extension" evidence="1">
    <location>
        <begin position="2"/>
        <end position="101"/>
    </location>
</feature>
<organism evidence="2 3">
    <name type="scientific">Cirrhinus mrigala</name>
    <name type="common">Mrigala</name>
    <dbReference type="NCBI Taxonomy" id="683832"/>
    <lineage>
        <taxon>Eukaryota</taxon>
        <taxon>Metazoa</taxon>
        <taxon>Chordata</taxon>
        <taxon>Craniata</taxon>
        <taxon>Vertebrata</taxon>
        <taxon>Euteleostomi</taxon>
        <taxon>Actinopterygii</taxon>
        <taxon>Neopterygii</taxon>
        <taxon>Teleostei</taxon>
        <taxon>Ostariophysi</taxon>
        <taxon>Cypriniformes</taxon>
        <taxon>Cyprinidae</taxon>
        <taxon>Labeoninae</taxon>
        <taxon>Labeonini</taxon>
        <taxon>Cirrhinus</taxon>
    </lineage>
</organism>
<dbReference type="AlphaFoldDB" id="A0ABD0Q1H0"/>
<gene>
    <name evidence="2" type="ORF">M9458_025581</name>
</gene>
<accession>A0ABD0Q1H0</accession>
<dbReference type="EMBL" id="JAMKFB020000012">
    <property type="protein sequence ID" value="KAL0180139.1"/>
    <property type="molecule type" value="Genomic_DNA"/>
</dbReference>
<protein>
    <recommendedName>
        <fullName evidence="1">Dynein heavy chain AAA 5 extension domain-containing protein</fullName>
    </recommendedName>
</protein>
<dbReference type="Proteomes" id="UP001529510">
    <property type="component" value="Unassembled WGS sequence"/>
</dbReference>
<sequence>FKKIIPVPEQSLVQMLCFLLECLLIPEHTPPDSHKDLYELYFVFAAVWAFGGTMFQDQLVDYRVEFSKWWVTEFKSVKFPAQGTVFDYYIDPESKKFEPWAKMIPKFEMDPDIPLQVGADVFVFVVP</sequence>
<dbReference type="PANTHER" id="PTHR45703:SF4">
    <property type="entry name" value="DYNEIN AXONEMAL HEAVY CHAIN 17"/>
    <property type="match status" value="1"/>
</dbReference>
<evidence type="ECO:0000259" key="1">
    <source>
        <dbReference type="Pfam" id="PF17852"/>
    </source>
</evidence>
<comment type="caution">
    <text evidence="2">The sequence shown here is derived from an EMBL/GenBank/DDBJ whole genome shotgun (WGS) entry which is preliminary data.</text>
</comment>
<dbReference type="InterPro" id="IPR041466">
    <property type="entry name" value="Dynein_AAA5_ext"/>
</dbReference>